<gene>
    <name evidence="2" type="ORF">Q9L58_006850</name>
</gene>
<evidence type="ECO:0000313" key="2">
    <source>
        <dbReference type="EMBL" id="KAL0634232.1"/>
    </source>
</evidence>
<keyword evidence="3" id="KW-1185">Reference proteome</keyword>
<reference evidence="2 3" key="1">
    <citation type="submission" date="2024-02" db="EMBL/GenBank/DDBJ databases">
        <title>Discinaceae phylogenomics.</title>
        <authorList>
            <person name="Dirks A.C."/>
            <person name="James T.Y."/>
        </authorList>
    </citation>
    <scope>NUCLEOTIDE SEQUENCE [LARGE SCALE GENOMIC DNA]</scope>
    <source>
        <strain evidence="2 3">ACD0624</strain>
    </source>
</reference>
<feature type="compositionally biased region" description="Acidic residues" evidence="1">
    <location>
        <begin position="235"/>
        <end position="245"/>
    </location>
</feature>
<dbReference type="Proteomes" id="UP001447188">
    <property type="component" value="Unassembled WGS sequence"/>
</dbReference>
<feature type="region of interest" description="Disordered" evidence="1">
    <location>
        <begin position="235"/>
        <end position="271"/>
    </location>
</feature>
<dbReference type="EMBL" id="JBBBZM010000100">
    <property type="protein sequence ID" value="KAL0634232.1"/>
    <property type="molecule type" value="Genomic_DNA"/>
</dbReference>
<proteinExistence type="predicted"/>
<comment type="caution">
    <text evidence="2">The sequence shown here is derived from an EMBL/GenBank/DDBJ whole genome shotgun (WGS) entry which is preliminary data.</text>
</comment>
<evidence type="ECO:0000256" key="1">
    <source>
        <dbReference type="SAM" id="MobiDB-lite"/>
    </source>
</evidence>
<accession>A0ABR3GE46</accession>
<evidence type="ECO:0000313" key="3">
    <source>
        <dbReference type="Proteomes" id="UP001447188"/>
    </source>
</evidence>
<sequence length="283" mass="31471">MTVGHLLGNLLPLESVQLGRLVLNAKDPGQDFIDPLGLQPDNSKFSQTSRRDFKETHRQKNGVAILSAPEATIHGLNNSGAWFEEACGQDETREFLQNAIDNRDNVYLVVGFRTVRDGSLINGTTWKKGQLAKGEVPVLFGGTMASIAVPGAAVTRDVGKDRELVFQAPGEQVFAIIYRKVKFKWLSSRTISNMSLEPNSRWKTCWDWRGEDDEDDDEDEDDVLEAYLTDASDLDISDDEYDSEDEKGYPRVETPSIDKGSEEVCKPSGIDVDPHISAKYGEI</sequence>
<organism evidence="2 3">
    <name type="scientific">Discina gigas</name>
    <dbReference type="NCBI Taxonomy" id="1032678"/>
    <lineage>
        <taxon>Eukaryota</taxon>
        <taxon>Fungi</taxon>
        <taxon>Dikarya</taxon>
        <taxon>Ascomycota</taxon>
        <taxon>Pezizomycotina</taxon>
        <taxon>Pezizomycetes</taxon>
        <taxon>Pezizales</taxon>
        <taxon>Discinaceae</taxon>
        <taxon>Discina</taxon>
    </lineage>
</organism>
<protein>
    <submittedName>
        <fullName evidence="2">Uncharacterized protein</fullName>
    </submittedName>
</protein>
<name>A0ABR3GE46_9PEZI</name>